<dbReference type="InterPro" id="IPR019734">
    <property type="entry name" value="TPR_rpt"/>
</dbReference>
<evidence type="ECO:0000313" key="3">
    <source>
        <dbReference type="Proteomes" id="UP000179266"/>
    </source>
</evidence>
<dbReference type="Proteomes" id="UP000179266">
    <property type="component" value="Unassembled WGS sequence"/>
</dbReference>
<dbReference type="Pfam" id="PF13181">
    <property type="entry name" value="TPR_8"/>
    <property type="match status" value="2"/>
</dbReference>
<protein>
    <submittedName>
        <fullName evidence="2">Uncharacterized protein</fullName>
    </submittedName>
</protein>
<organism evidence="2 3">
    <name type="scientific">Candidatus Schekmanbacteria bacterium RBG_13_48_7</name>
    <dbReference type="NCBI Taxonomy" id="1817878"/>
    <lineage>
        <taxon>Bacteria</taxon>
        <taxon>Candidatus Schekmaniibacteriota</taxon>
    </lineage>
</organism>
<dbReference type="SMART" id="SM00028">
    <property type="entry name" value="TPR"/>
    <property type="match status" value="2"/>
</dbReference>
<name>A0A1F7RQT9_9BACT</name>
<dbReference type="PROSITE" id="PS50005">
    <property type="entry name" value="TPR"/>
    <property type="match status" value="1"/>
</dbReference>
<accession>A0A1F7RQT9</accession>
<proteinExistence type="predicted"/>
<dbReference type="InterPro" id="IPR011990">
    <property type="entry name" value="TPR-like_helical_dom_sf"/>
</dbReference>
<dbReference type="AlphaFoldDB" id="A0A1F7RQT9"/>
<feature type="repeat" description="TPR" evidence="1">
    <location>
        <begin position="90"/>
        <end position="123"/>
    </location>
</feature>
<comment type="caution">
    <text evidence="2">The sequence shown here is derived from an EMBL/GenBank/DDBJ whole genome shotgun (WGS) entry which is preliminary data.</text>
</comment>
<evidence type="ECO:0000256" key="1">
    <source>
        <dbReference type="PROSITE-ProRule" id="PRU00339"/>
    </source>
</evidence>
<gene>
    <name evidence="2" type="ORF">A2161_10900</name>
</gene>
<keyword evidence="1" id="KW-0802">TPR repeat</keyword>
<reference evidence="2 3" key="1">
    <citation type="journal article" date="2016" name="Nat. Commun.">
        <title>Thousands of microbial genomes shed light on interconnected biogeochemical processes in an aquifer system.</title>
        <authorList>
            <person name="Anantharaman K."/>
            <person name="Brown C.T."/>
            <person name="Hug L.A."/>
            <person name="Sharon I."/>
            <person name="Castelle C.J."/>
            <person name="Probst A.J."/>
            <person name="Thomas B.C."/>
            <person name="Singh A."/>
            <person name="Wilkins M.J."/>
            <person name="Karaoz U."/>
            <person name="Brodie E.L."/>
            <person name="Williams K.H."/>
            <person name="Hubbard S.S."/>
            <person name="Banfield J.F."/>
        </authorList>
    </citation>
    <scope>NUCLEOTIDE SEQUENCE [LARGE SCALE GENOMIC DNA]</scope>
</reference>
<dbReference type="Gene3D" id="1.25.40.10">
    <property type="entry name" value="Tetratricopeptide repeat domain"/>
    <property type="match status" value="1"/>
</dbReference>
<dbReference type="SUPFAM" id="SSF48452">
    <property type="entry name" value="TPR-like"/>
    <property type="match status" value="1"/>
</dbReference>
<sequence>MKPKVYFQKSLTYLDMATKPAKKLEDPKKLLNLAKTDMQKARELTPNNVKLSEEYAPYFFYMGEIYWNLDYIGMAKTEYKLAISQKPDYAEAYASLGKLFFQIKDKDNTKINLKKSLELNPNQPDLQKILETFPDSR</sequence>
<evidence type="ECO:0000313" key="2">
    <source>
        <dbReference type="EMBL" id="OGL43831.1"/>
    </source>
</evidence>
<dbReference type="EMBL" id="MGDD01000253">
    <property type="protein sequence ID" value="OGL43831.1"/>
    <property type="molecule type" value="Genomic_DNA"/>
</dbReference>